<dbReference type="EMBL" id="BAAAUF010000031">
    <property type="protein sequence ID" value="GAA3050692.1"/>
    <property type="molecule type" value="Genomic_DNA"/>
</dbReference>
<dbReference type="PANTHER" id="PTHR36923:SF3">
    <property type="entry name" value="FERREDOXIN"/>
    <property type="match status" value="1"/>
</dbReference>
<comment type="caution">
    <text evidence="8">The sequence shown here is derived from an EMBL/GenBank/DDBJ whole genome shotgun (WGS) entry which is preliminary data.</text>
</comment>
<keyword evidence="6" id="KW-0411">Iron-sulfur</keyword>
<dbReference type="PANTHER" id="PTHR36923">
    <property type="entry name" value="FERREDOXIN"/>
    <property type="match status" value="1"/>
</dbReference>
<keyword evidence="2" id="KW-0813">Transport</keyword>
<evidence type="ECO:0000256" key="4">
    <source>
        <dbReference type="ARBA" id="ARBA00022982"/>
    </source>
</evidence>
<name>A0ABP6LRD2_9ACTN</name>
<reference evidence="9" key="1">
    <citation type="journal article" date="2019" name="Int. J. Syst. Evol. Microbiol.">
        <title>The Global Catalogue of Microorganisms (GCM) 10K type strain sequencing project: providing services to taxonomists for standard genome sequencing and annotation.</title>
        <authorList>
            <consortium name="The Broad Institute Genomics Platform"/>
            <consortium name="The Broad Institute Genome Sequencing Center for Infectious Disease"/>
            <person name="Wu L."/>
            <person name="Ma J."/>
        </authorList>
    </citation>
    <scope>NUCLEOTIDE SEQUENCE [LARGE SCALE GENOMIC DNA]</scope>
    <source>
        <strain evidence="9">JCM 9091</strain>
    </source>
</reference>
<dbReference type="Gene3D" id="3.30.70.20">
    <property type="match status" value="1"/>
</dbReference>
<evidence type="ECO:0008006" key="10">
    <source>
        <dbReference type="Google" id="ProtNLM"/>
    </source>
</evidence>
<evidence type="ECO:0000256" key="1">
    <source>
        <dbReference type="ARBA" id="ARBA00001927"/>
    </source>
</evidence>
<evidence type="ECO:0000256" key="2">
    <source>
        <dbReference type="ARBA" id="ARBA00022448"/>
    </source>
</evidence>
<evidence type="ECO:0000313" key="8">
    <source>
        <dbReference type="EMBL" id="GAA3050692.1"/>
    </source>
</evidence>
<dbReference type="Proteomes" id="UP001501532">
    <property type="component" value="Unassembled WGS sequence"/>
</dbReference>
<evidence type="ECO:0000256" key="3">
    <source>
        <dbReference type="ARBA" id="ARBA00022723"/>
    </source>
</evidence>
<keyword evidence="5" id="KW-0408">Iron</keyword>
<comment type="cofactor">
    <cofactor evidence="1">
        <name>[3Fe-4S] cluster</name>
        <dbReference type="ChEBI" id="CHEBI:21137"/>
    </cofactor>
</comment>
<evidence type="ECO:0000313" key="9">
    <source>
        <dbReference type="Proteomes" id="UP001501532"/>
    </source>
</evidence>
<accession>A0ABP6LRD2</accession>
<proteinExistence type="predicted"/>
<dbReference type="InterPro" id="IPR051269">
    <property type="entry name" value="Fe-S_cluster_ET"/>
</dbReference>
<sequence length="75" mass="7618">MSGGARHFAVRTAKCAGYGICAGIAPEVFTVDDQGYGRGPSGAVPAGLVELARRAADECPMAAIAEVTEPVRPAE</sequence>
<organism evidence="8 9">
    <name type="scientific">Streptomyces glomeratus</name>
    <dbReference type="NCBI Taxonomy" id="284452"/>
    <lineage>
        <taxon>Bacteria</taxon>
        <taxon>Bacillati</taxon>
        <taxon>Actinomycetota</taxon>
        <taxon>Actinomycetes</taxon>
        <taxon>Kitasatosporales</taxon>
        <taxon>Streptomycetaceae</taxon>
        <taxon>Streptomyces</taxon>
    </lineage>
</organism>
<gene>
    <name evidence="8" type="ORF">GCM10010448_37180</name>
</gene>
<keyword evidence="3" id="KW-0479">Metal-binding</keyword>
<dbReference type="RefSeq" id="WP_234519858.1">
    <property type="nucleotide sequence ID" value="NZ_BAAAUF010000031.1"/>
</dbReference>
<dbReference type="Pfam" id="PF13459">
    <property type="entry name" value="Fer4_15"/>
    <property type="match status" value="1"/>
</dbReference>
<evidence type="ECO:0000256" key="7">
    <source>
        <dbReference type="ARBA" id="ARBA00023291"/>
    </source>
</evidence>
<keyword evidence="7" id="KW-0003">3Fe-4S</keyword>
<keyword evidence="9" id="KW-1185">Reference proteome</keyword>
<dbReference type="SUPFAM" id="SSF54862">
    <property type="entry name" value="4Fe-4S ferredoxins"/>
    <property type="match status" value="1"/>
</dbReference>
<evidence type="ECO:0000256" key="6">
    <source>
        <dbReference type="ARBA" id="ARBA00023014"/>
    </source>
</evidence>
<evidence type="ECO:0000256" key="5">
    <source>
        <dbReference type="ARBA" id="ARBA00023004"/>
    </source>
</evidence>
<protein>
    <recommendedName>
        <fullName evidence="10">Ferredoxin</fullName>
    </recommendedName>
</protein>
<keyword evidence="4" id="KW-0249">Electron transport</keyword>